<organism evidence="2 3">
    <name type="scientific">Chryseobacterium nematophagum</name>
    <dbReference type="NCBI Taxonomy" id="2305228"/>
    <lineage>
        <taxon>Bacteria</taxon>
        <taxon>Pseudomonadati</taxon>
        <taxon>Bacteroidota</taxon>
        <taxon>Flavobacteriia</taxon>
        <taxon>Flavobacteriales</taxon>
        <taxon>Weeksellaceae</taxon>
        <taxon>Chryseobacterium group</taxon>
        <taxon>Chryseobacterium</taxon>
    </lineage>
</organism>
<dbReference type="Proteomes" id="UP000267524">
    <property type="component" value="Unassembled WGS sequence"/>
</dbReference>
<accession>A0A3M7LBV0</accession>
<comment type="caution">
    <text evidence="2">The sequence shown here is derived from an EMBL/GenBank/DDBJ whole genome shotgun (WGS) entry which is preliminary data.</text>
</comment>
<dbReference type="AlphaFoldDB" id="A0A3M7LBV0"/>
<evidence type="ECO:0000256" key="1">
    <source>
        <dbReference type="SAM" id="SignalP"/>
    </source>
</evidence>
<sequence length="162" mass="18863">MKLKILKLITLYLVLFSCNGNNTNSNLGNQLYNALIDYQEKNPIPAKENTSKTFFLISKNLIYIYEVTFYKDGSVYITLNPSGVSFEKKSYGIYKNHKLKATYIIDDDKIGQNFVKKYLNKDLDKYTLSKAPMIDVTYPTYIYKIKGEKLVFYDSIRGNVRR</sequence>
<dbReference type="RefSeq" id="WP_122546812.1">
    <property type="nucleotide sequence ID" value="NZ_QWIV01000013.1"/>
</dbReference>
<evidence type="ECO:0000313" key="2">
    <source>
        <dbReference type="EMBL" id="RMZ59689.1"/>
    </source>
</evidence>
<feature type="signal peptide" evidence="1">
    <location>
        <begin position="1"/>
        <end position="20"/>
    </location>
</feature>
<name>A0A3M7LBV0_9FLAO</name>
<gene>
    <name evidence="2" type="ORF">D1632_08680</name>
</gene>
<dbReference type="PROSITE" id="PS51257">
    <property type="entry name" value="PROKAR_LIPOPROTEIN"/>
    <property type="match status" value="1"/>
</dbReference>
<dbReference type="EMBL" id="QWIV01000013">
    <property type="protein sequence ID" value="RMZ59689.1"/>
    <property type="molecule type" value="Genomic_DNA"/>
</dbReference>
<keyword evidence="3" id="KW-1185">Reference proteome</keyword>
<reference evidence="2 3" key="1">
    <citation type="submission" date="2018-08" db="EMBL/GenBank/DDBJ databases">
        <title>Chryseobacterium nematophagum: a novel matrix digesting pathogen of nematodes.</title>
        <authorList>
            <person name="Page A."/>
            <person name="Roberts M."/>
            <person name="Felix M.-A."/>
            <person name="Weir W."/>
        </authorList>
    </citation>
    <scope>NUCLEOTIDE SEQUENCE [LARGE SCALE GENOMIC DNA]</scope>
    <source>
        <strain evidence="2 3">JUb275</strain>
    </source>
</reference>
<protein>
    <submittedName>
        <fullName evidence="2">Uncharacterized protein</fullName>
    </submittedName>
</protein>
<evidence type="ECO:0000313" key="3">
    <source>
        <dbReference type="Proteomes" id="UP000267524"/>
    </source>
</evidence>
<keyword evidence="1" id="KW-0732">Signal</keyword>
<feature type="chain" id="PRO_5018114721" evidence="1">
    <location>
        <begin position="21"/>
        <end position="162"/>
    </location>
</feature>
<proteinExistence type="predicted"/>